<evidence type="ECO:0000313" key="6">
    <source>
        <dbReference type="Proteomes" id="UP001177003"/>
    </source>
</evidence>
<dbReference type="NCBIfam" id="TIGR04560">
    <property type="entry name" value="ribo_THX"/>
    <property type="match status" value="1"/>
</dbReference>
<evidence type="ECO:0000313" key="5">
    <source>
        <dbReference type="EMBL" id="CAI9280106.1"/>
    </source>
</evidence>
<keyword evidence="6" id="KW-1185">Reference proteome</keyword>
<name>A0AA36E242_LACSI</name>
<feature type="region of interest" description="Disordered" evidence="4">
    <location>
        <begin position="28"/>
        <end position="69"/>
    </location>
</feature>
<evidence type="ECO:0000256" key="3">
    <source>
        <dbReference type="ARBA" id="ARBA00023274"/>
    </source>
</evidence>
<dbReference type="AlphaFoldDB" id="A0AA36E242"/>
<keyword evidence="3" id="KW-0687">Ribonucleoprotein</keyword>
<dbReference type="InterPro" id="IPR030826">
    <property type="entry name" value="Ribosomal_bTHX/bTHXc/bTHXm"/>
</dbReference>
<organism evidence="5 6">
    <name type="scientific">Lactuca saligna</name>
    <name type="common">Willowleaf lettuce</name>
    <dbReference type="NCBI Taxonomy" id="75948"/>
    <lineage>
        <taxon>Eukaryota</taxon>
        <taxon>Viridiplantae</taxon>
        <taxon>Streptophyta</taxon>
        <taxon>Embryophyta</taxon>
        <taxon>Tracheophyta</taxon>
        <taxon>Spermatophyta</taxon>
        <taxon>Magnoliopsida</taxon>
        <taxon>eudicotyledons</taxon>
        <taxon>Gunneridae</taxon>
        <taxon>Pentapetalae</taxon>
        <taxon>asterids</taxon>
        <taxon>campanulids</taxon>
        <taxon>Asterales</taxon>
        <taxon>Asteraceae</taxon>
        <taxon>Cichorioideae</taxon>
        <taxon>Cichorieae</taxon>
        <taxon>Lactucinae</taxon>
        <taxon>Lactuca</taxon>
    </lineage>
</organism>
<keyword evidence="2" id="KW-0689">Ribosomal protein</keyword>
<dbReference type="GO" id="GO:1990904">
    <property type="term" value="C:ribonucleoprotein complex"/>
    <property type="evidence" value="ECO:0007669"/>
    <property type="project" value="UniProtKB-KW"/>
</dbReference>
<dbReference type="GO" id="GO:0005840">
    <property type="term" value="C:ribosome"/>
    <property type="evidence" value="ECO:0007669"/>
    <property type="project" value="UniProtKB-KW"/>
</dbReference>
<gene>
    <name evidence="5" type="ORF">LSALG_LOCUS19867</name>
</gene>
<dbReference type="GO" id="GO:0009536">
    <property type="term" value="C:plastid"/>
    <property type="evidence" value="ECO:0007669"/>
    <property type="project" value="TreeGrafter"/>
</dbReference>
<reference evidence="5" key="1">
    <citation type="submission" date="2023-04" db="EMBL/GenBank/DDBJ databases">
        <authorList>
            <person name="Vijverberg K."/>
            <person name="Xiong W."/>
            <person name="Schranz E."/>
        </authorList>
    </citation>
    <scope>NUCLEOTIDE SEQUENCE</scope>
</reference>
<dbReference type="PANTHER" id="PTHR34550">
    <property type="entry name" value="30S RIBOSOMAL PROTEIN S31, CHLOROPLASTIC"/>
    <property type="match status" value="1"/>
</dbReference>
<dbReference type="Pfam" id="PF17067">
    <property type="entry name" value="RPS31"/>
    <property type="match status" value="1"/>
</dbReference>
<dbReference type="GO" id="GO:0032544">
    <property type="term" value="P:plastid translation"/>
    <property type="evidence" value="ECO:0007669"/>
    <property type="project" value="TreeGrafter"/>
</dbReference>
<dbReference type="EMBL" id="OX465080">
    <property type="protein sequence ID" value="CAI9280106.1"/>
    <property type="molecule type" value="Genomic_DNA"/>
</dbReference>
<evidence type="ECO:0000256" key="2">
    <source>
        <dbReference type="ARBA" id="ARBA00022980"/>
    </source>
</evidence>
<evidence type="ECO:0008006" key="7">
    <source>
        <dbReference type="Google" id="ProtNLM"/>
    </source>
</evidence>
<evidence type="ECO:0000256" key="1">
    <source>
        <dbReference type="ARBA" id="ARBA00010834"/>
    </source>
</evidence>
<sequence>MAMMIQRWGTTAKRLLLTAEQRYAFTSLSPSSTSTAPAPSPVLCGRGDKRTKKGKIFKGSYGNSRPKKEKKIQRIKDKLEVPRIVAVFLLMCCYKVLI</sequence>
<dbReference type="PANTHER" id="PTHR34550:SF3">
    <property type="entry name" value="SMALL RIBOSOMAL SUBUNIT PROTEIN BTHXM"/>
    <property type="match status" value="1"/>
</dbReference>
<dbReference type="Proteomes" id="UP001177003">
    <property type="component" value="Chromosome 4"/>
</dbReference>
<feature type="compositionally biased region" description="Low complexity" evidence="4">
    <location>
        <begin position="28"/>
        <end position="37"/>
    </location>
</feature>
<evidence type="ECO:0000256" key="4">
    <source>
        <dbReference type="SAM" id="MobiDB-lite"/>
    </source>
</evidence>
<proteinExistence type="inferred from homology"/>
<protein>
    <recommendedName>
        <fullName evidence="7">30S ribosomal protein S31, mitochondrial</fullName>
    </recommendedName>
</protein>
<comment type="similarity">
    <text evidence="1">Belongs to the bacterial ribosomal protein bTHX family.</text>
</comment>
<accession>A0AA36E242</accession>
<dbReference type="InterPro" id="IPR044695">
    <property type="entry name" value="Ribosomal_bTHXc/bTHXc_plant"/>
</dbReference>